<evidence type="ECO:0000313" key="2">
    <source>
        <dbReference type="EMBL" id="MEI4550656.1"/>
    </source>
</evidence>
<keyword evidence="3" id="KW-1185">Reference proteome</keyword>
<protein>
    <recommendedName>
        <fullName evidence="1">SURF1-like protein</fullName>
    </recommendedName>
</protein>
<dbReference type="PROSITE" id="PS50895">
    <property type="entry name" value="SURF1"/>
    <property type="match status" value="1"/>
</dbReference>
<keyword evidence="1" id="KW-1003">Cell membrane</keyword>
<comment type="caution">
    <text evidence="1">Lacks conserved residue(s) required for the propagation of feature annotation.</text>
</comment>
<keyword evidence="1" id="KW-0472">Membrane</keyword>
<evidence type="ECO:0000313" key="3">
    <source>
        <dbReference type="Proteomes" id="UP001382455"/>
    </source>
</evidence>
<dbReference type="RefSeq" id="WP_336435767.1">
    <property type="nucleotide sequence ID" value="NZ_JBAWKS010000001.1"/>
</dbReference>
<accession>A0ABU8EUX2</accession>
<comment type="subcellular location">
    <subcellularLocation>
        <location evidence="1">Cell membrane</location>
        <topology evidence="1">Multi-pass membrane protein</topology>
    </subcellularLocation>
</comment>
<sequence>MRLIQNSAKSITLLVCTTTVALICASLAVWQYQRSQQKITIIKKLDQLSQQGVIPWYQLASLPSDWLATGLTVSLSGEVSSQFWWLDNQVVNGRFGYDLIVAVKPNNSSRWWLVNLGWFAGSLNREQLPEVSLPQQLTLTALLKVGNFTSFNLVSNDLELRQGQRLQYITPEFAASALQQPFAPYILYAQPDSALGEFHYQVINMSPDKHKAYALQWTLLALAAVVIGAVMYRKGSAHE</sequence>
<evidence type="ECO:0000256" key="1">
    <source>
        <dbReference type="RuleBase" id="RU363076"/>
    </source>
</evidence>
<organism evidence="2 3">
    <name type="scientific">Pseudoalteromonas spongiae</name>
    <dbReference type="NCBI Taxonomy" id="298657"/>
    <lineage>
        <taxon>Bacteria</taxon>
        <taxon>Pseudomonadati</taxon>
        <taxon>Pseudomonadota</taxon>
        <taxon>Gammaproteobacteria</taxon>
        <taxon>Alteromonadales</taxon>
        <taxon>Pseudoalteromonadaceae</taxon>
        <taxon>Pseudoalteromonas</taxon>
    </lineage>
</organism>
<keyword evidence="1" id="KW-1133">Transmembrane helix</keyword>
<feature type="transmembrane region" description="Helical" evidence="1">
    <location>
        <begin position="213"/>
        <end position="232"/>
    </location>
</feature>
<proteinExistence type="inferred from homology"/>
<comment type="caution">
    <text evidence="2">The sequence shown here is derived from an EMBL/GenBank/DDBJ whole genome shotgun (WGS) entry which is preliminary data.</text>
</comment>
<reference evidence="2 3" key="1">
    <citation type="submission" date="2023-12" db="EMBL/GenBank/DDBJ databases">
        <title>Friends and Foes: Symbiotic and Algicidal bacterial influence on Karenia brevis blooms.</title>
        <authorList>
            <person name="Fei C."/>
            <person name="Mohamed A.R."/>
            <person name="Booker A."/>
            <person name="Arshad M."/>
            <person name="Klass S."/>
            <person name="Ahn S."/>
            <person name="Gilbert P.M."/>
            <person name="Heil C.A."/>
            <person name="Martinez J.M."/>
            <person name="Amin S.A."/>
        </authorList>
    </citation>
    <scope>NUCLEOTIDE SEQUENCE [LARGE SCALE GENOMIC DNA]</scope>
    <source>
        <strain evidence="2 3">CE15</strain>
    </source>
</reference>
<dbReference type="Pfam" id="PF02104">
    <property type="entry name" value="SURF1"/>
    <property type="match status" value="1"/>
</dbReference>
<dbReference type="InterPro" id="IPR002994">
    <property type="entry name" value="Surf1/Shy1"/>
</dbReference>
<dbReference type="EMBL" id="JBAWKS010000001">
    <property type="protein sequence ID" value="MEI4550656.1"/>
    <property type="molecule type" value="Genomic_DNA"/>
</dbReference>
<dbReference type="Proteomes" id="UP001382455">
    <property type="component" value="Unassembled WGS sequence"/>
</dbReference>
<name>A0ABU8EUX2_9GAMM</name>
<comment type="similarity">
    <text evidence="1">Belongs to the SURF1 family.</text>
</comment>
<keyword evidence="1" id="KW-0812">Transmembrane</keyword>
<dbReference type="CDD" id="cd06662">
    <property type="entry name" value="SURF1"/>
    <property type="match status" value="1"/>
</dbReference>
<gene>
    <name evidence="2" type="ORF">WAE96_13380</name>
</gene>